<dbReference type="PROSITE" id="PS00768">
    <property type="entry name" value="TRANSTHYRETIN_1"/>
    <property type="match status" value="1"/>
</dbReference>
<evidence type="ECO:0000256" key="5">
    <source>
        <dbReference type="SAM" id="MobiDB-lite"/>
    </source>
</evidence>
<evidence type="ECO:0000256" key="4">
    <source>
        <dbReference type="ARBA" id="ARBA00022801"/>
    </source>
</evidence>
<dbReference type="PANTHER" id="PTHR38111">
    <property type="entry name" value="ZN(2)-C6 FUNGAL-TYPE DOMAIN-CONTAINING PROTEIN-RELATED"/>
    <property type="match status" value="1"/>
</dbReference>
<dbReference type="CDD" id="cd05822">
    <property type="entry name" value="TLP_HIUase"/>
    <property type="match status" value="1"/>
</dbReference>
<evidence type="ECO:0000313" key="8">
    <source>
        <dbReference type="Proteomes" id="UP001221413"/>
    </source>
</evidence>
<feature type="region of interest" description="Disordered" evidence="5">
    <location>
        <begin position="247"/>
        <end position="277"/>
    </location>
</feature>
<dbReference type="EMBL" id="JAQGDS010000008">
    <property type="protein sequence ID" value="KAJ6258525.1"/>
    <property type="molecule type" value="Genomic_DNA"/>
</dbReference>
<organism evidence="7 8">
    <name type="scientific">Drechslerella dactyloides</name>
    <name type="common">Nematode-trapping fungus</name>
    <name type="synonym">Arthrobotrys dactyloides</name>
    <dbReference type="NCBI Taxonomy" id="74499"/>
    <lineage>
        <taxon>Eukaryota</taxon>
        <taxon>Fungi</taxon>
        <taxon>Dikarya</taxon>
        <taxon>Ascomycota</taxon>
        <taxon>Pezizomycotina</taxon>
        <taxon>Orbiliomycetes</taxon>
        <taxon>Orbiliales</taxon>
        <taxon>Orbiliaceae</taxon>
        <taxon>Drechslerella</taxon>
    </lineage>
</organism>
<dbReference type="Pfam" id="PF00576">
    <property type="entry name" value="Transthyretin"/>
    <property type="match status" value="1"/>
</dbReference>
<keyword evidence="3" id="KW-0659">Purine metabolism</keyword>
<proteinExistence type="predicted"/>
<evidence type="ECO:0000313" key="7">
    <source>
        <dbReference type="EMBL" id="KAJ6258525.1"/>
    </source>
</evidence>
<dbReference type="InterPro" id="IPR014306">
    <property type="entry name" value="Hydroxyisourate_hydrolase"/>
</dbReference>
<dbReference type="EC" id="3.5.2.17" evidence="2"/>
<feature type="compositionally biased region" description="Basic residues" evidence="5">
    <location>
        <begin position="247"/>
        <end position="258"/>
    </location>
</feature>
<dbReference type="InterPro" id="IPR036817">
    <property type="entry name" value="Transthyretin/HIU_hydrolase_sf"/>
</dbReference>
<keyword evidence="8" id="KW-1185">Reference proteome</keyword>
<dbReference type="InterPro" id="IPR023416">
    <property type="entry name" value="Transthyretin/HIU_hydrolase_d"/>
</dbReference>
<gene>
    <name evidence="7" type="ORF">Dda_6569</name>
</gene>
<protein>
    <recommendedName>
        <fullName evidence="2">hydroxyisourate hydrolase</fullName>
        <ecNumber evidence="2">3.5.2.17</ecNumber>
    </recommendedName>
</protein>
<dbReference type="PROSITE" id="PS00769">
    <property type="entry name" value="TRANSTHYRETIN_2"/>
    <property type="match status" value="1"/>
</dbReference>
<dbReference type="SMART" id="SM00095">
    <property type="entry name" value="TR_THY"/>
    <property type="match status" value="1"/>
</dbReference>
<evidence type="ECO:0000256" key="1">
    <source>
        <dbReference type="ARBA" id="ARBA00001043"/>
    </source>
</evidence>
<feature type="domain" description="Transthyretin/hydroxyisourate hydrolase" evidence="6">
    <location>
        <begin position="3"/>
        <end position="128"/>
    </location>
</feature>
<sequence length="806" mass="89505">MPPITCHVLDTSSGAPAAAVPVTLSLLSPSVAALASSPAPEPQTVASATTNADGRIGAWSSEFAIENGQVWKLRFETWEYFKGNTFFPYVEVTFVVDMAKDGRQHYHVPVLLAPWSYSTKPPLSSQSVPLGTKLPNSAGYKAANPAHICTQAVYSSVVDFGLLQAKGAVGQPFYRQEALQLWLSDEARPGCVRCQKIGKECPGYARTLHFVYSSQQKASPITWEETPTTTIESNQLQVVVANSVQRRSKAGSKARHRGAASAHSDATGPTTGTTPSIVQRTPLNISIPFDKSQLYVNVYVSDFINVSAPFRTTVGKTAMVPYRFGHLYATHFRTGDTPEMRKELEDAFAACATTYFALKEKDVSSKIQGHILYLKLLKQLKNYVKNGLANSDPAVFLYTCMMAAHYELTQFSDALQILTSSSASTWLYHLAALGRLILSLGPYAFHDPLAGAILEVVRPYIVFNGMMELKSSFLEREEWISIPPHYYPGGKSAWNRLIDLTTPFPRILEEGYAFSKNITAAAAAAHLQTCLVTINKLLAWRQEWNQGYGAEPFTYTVPSASVPHLSAFDLEGPLFDTVLFFDNISICTTLYHYDMMAIIMANHTRRFIPWFELHFGATHDLTMRLRGAAALFEVELLCREIARSVDYQRSPQFQYGSTGLFFGAKVAYDIIDKNSRLGRYLERAILSSPVMQRTGVTGAGDLLKGWYGPDAPTGADIMHVRMLQQQQQQQREHEQREQLRQRLAETQTEVSEEGYASEDYVSEGYGSEDYVPEGQAPPAVEVGYDARYQAGYETNRYVNLVYTSTS</sequence>
<comment type="caution">
    <text evidence="7">The sequence shown here is derived from an EMBL/GenBank/DDBJ whole genome shotgun (WGS) entry which is preliminary data.</text>
</comment>
<dbReference type="InterPro" id="IPR000895">
    <property type="entry name" value="Transthyretin/HIU_hydrolase"/>
</dbReference>
<dbReference type="GO" id="GO:0033971">
    <property type="term" value="F:hydroxyisourate hydrolase activity"/>
    <property type="evidence" value="ECO:0007669"/>
    <property type="project" value="UniProtKB-EC"/>
</dbReference>
<dbReference type="Gene3D" id="2.60.40.180">
    <property type="entry name" value="Transthyretin/hydroxyisourate hydrolase domain"/>
    <property type="match status" value="1"/>
</dbReference>
<name>A0AAD6IVT5_DREDA</name>
<feature type="compositionally biased region" description="Polar residues" evidence="5">
    <location>
        <begin position="267"/>
        <end position="277"/>
    </location>
</feature>
<accession>A0AAD6IVT5</accession>
<evidence type="ECO:0000256" key="3">
    <source>
        <dbReference type="ARBA" id="ARBA00022631"/>
    </source>
</evidence>
<dbReference type="PRINTS" id="PR00189">
    <property type="entry name" value="TRNSTHYRETIN"/>
</dbReference>
<dbReference type="GO" id="GO:0006144">
    <property type="term" value="P:purine nucleobase metabolic process"/>
    <property type="evidence" value="ECO:0007669"/>
    <property type="project" value="UniProtKB-KW"/>
</dbReference>
<evidence type="ECO:0000256" key="2">
    <source>
        <dbReference type="ARBA" id="ARBA00012609"/>
    </source>
</evidence>
<dbReference type="SUPFAM" id="SSF49472">
    <property type="entry name" value="Transthyretin (synonym: prealbumin)"/>
    <property type="match status" value="1"/>
</dbReference>
<reference evidence="7" key="1">
    <citation type="submission" date="2023-01" db="EMBL/GenBank/DDBJ databases">
        <title>The chitinases involved in constricting ring structure development in the nematode-trapping fungus Drechslerella dactyloides.</title>
        <authorList>
            <person name="Wang R."/>
            <person name="Zhang L."/>
            <person name="Tang P."/>
            <person name="Li S."/>
            <person name="Liang L."/>
        </authorList>
    </citation>
    <scope>NUCLEOTIDE SEQUENCE</scope>
    <source>
        <strain evidence="7">YMF1.00031</strain>
    </source>
</reference>
<feature type="region of interest" description="Disordered" evidence="5">
    <location>
        <begin position="744"/>
        <end position="777"/>
    </location>
</feature>
<comment type="catalytic activity">
    <reaction evidence="1">
        <text>5-hydroxyisourate + H2O = 5-hydroxy-2-oxo-4-ureido-2,5-dihydro-1H-imidazole-5-carboxylate + H(+)</text>
        <dbReference type="Rhea" id="RHEA:23736"/>
        <dbReference type="ChEBI" id="CHEBI:15377"/>
        <dbReference type="ChEBI" id="CHEBI:15378"/>
        <dbReference type="ChEBI" id="CHEBI:18072"/>
        <dbReference type="ChEBI" id="CHEBI:58639"/>
        <dbReference type="EC" id="3.5.2.17"/>
    </reaction>
</comment>
<dbReference type="AlphaFoldDB" id="A0AAD6IVT5"/>
<dbReference type="InterPro" id="IPR053178">
    <property type="entry name" value="Osmoadaptation_assoc"/>
</dbReference>
<keyword evidence="4" id="KW-0378">Hydrolase</keyword>
<dbReference type="InterPro" id="IPR023418">
    <property type="entry name" value="Thyroxine_BS"/>
</dbReference>
<dbReference type="Proteomes" id="UP001221413">
    <property type="component" value="Unassembled WGS sequence"/>
</dbReference>
<dbReference type="PANTHER" id="PTHR38111:SF9">
    <property type="entry name" value="ZN(2)-C6 FUNGAL-TYPE DOMAIN-CONTAINING PROTEIN"/>
    <property type="match status" value="1"/>
</dbReference>
<dbReference type="InterPro" id="IPR023419">
    <property type="entry name" value="Transthyretin_CS"/>
</dbReference>
<evidence type="ECO:0000259" key="6">
    <source>
        <dbReference type="SMART" id="SM00095"/>
    </source>
</evidence>